<feature type="non-terminal residue" evidence="3">
    <location>
        <position position="92"/>
    </location>
</feature>
<feature type="chain" id="PRO_5032390262" evidence="1">
    <location>
        <begin position="18"/>
        <end position="92"/>
    </location>
</feature>
<evidence type="ECO:0000313" key="4">
    <source>
        <dbReference type="Proteomes" id="UP000629438"/>
    </source>
</evidence>
<comment type="caution">
    <text evidence="3">The sequence shown here is derived from an EMBL/GenBank/DDBJ whole genome shotgun (WGS) entry which is preliminary data.</text>
</comment>
<protein>
    <submittedName>
        <fullName evidence="3">LV151 protein</fullName>
    </submittedName>
</protein>
<gene>
    <name evidence="3" type="primary">Iglv151</name>
    <name evidence="3" type="ORF">TICMUR_R12694</name>
</gene>
<feature type="signal peptide" evidence="1">
    <location>
        <begin position="1"/>
        <end position="17"/>
    </location>
</feature>
<dbReference type="PANTHER" id="PTHR23267">
    <property type="entry name" value="IMMUNOGLOBULIN LIGHT CHAIN"/>
    <property type="match status" value="1"/>
</dbReference>
<evidence type="ECO:0000259" key="2">
    <source>
        <dbReference type="Pfam" id="PF07686"/>
    </source>
</evidence>
<dbReference type="SUPFAM" id="SSF48726">
    <property type="entry name" value="Immunoglobulin"/>
    <property type="match status" value="1"/>
</dbReference>
<dbReference type="Gene3D" id="2.60.40.10">
    <property type="entry name" value="Immunoglobulins"/>
    <property type="match status" value="1"/>
</dbReference>
<dbReference type="OrthoDB" id="9945861at2759"/>
<name>A0A850YYZ0_9PASS</name>
<organism evidence="3 4">
    <name type="scientific">Tichodroma muraria</name>
    <dbReference type="NCBI Taxonomy" id="237442"/>
    <lineage>
        <taxon>Eukaryota</taxon>
        <taxon>Metazoa</taxon>
        <taxon>Chordata</taxon>
        <taxon>Craniata</taxon>
        <taxon>Vertebrata</taxon>
        <taxon>Euteleostomi</taxon>
        <taxon>Archelosauria</taxon>
        <taxon>Archosauria</taxon>
        <taxon>Dinosauria</taxon>
        <taxon>Saurischia</taxon>
        <taxon>Theropoda</taxon>
        <taxon>Coelurosauria</taxon>
        <taxon>Aves</taxon>
        <taxon>Neognathae</taxon>
        <taxon>Neoaves</taxon>
        <taxon>Telluraves</taxon>
        <taxon>Australaves</taxon>
        <taxon>Passeriformes</taxon>
        <taxon>Sittidae</taxon>
        <taxon>Tichodroma</taxon>
    </lineage>
</organism>
<dbReference type="AlphaFoldDB" id="A0A850YYZ0"/>
<evidence type="ECO:0000313" key="3">
    <source>
        <dbReference type="EMBL" id="NWH99586.1"/>
    </source>
</evidence>
<reference evidence="3" key="1">
    <citation type="submission" date="2019-09" db="EMBL/GenBank/DDBJ databases">
        <title>Bird 10,000 Genomes (B10K) Project - Family phase.</title>
        <authorList>
            <person name="Zhang G."/>
        </authorList>
    </citation>
    <scope>NUCLEOTIDE SEQUENCE</scope>
    <source>
        <strain evidence="3">B10K-DU-012-47</strain>
    </source>
</reference>
<proteinExistence type="predicted"/>
<dbReference type="InterPro" id="IPR013106">
    <property type="entry name" value="Ig_V-set"/>
</dbReference>
<keyword evidence="4" id="KW-1185">Reference proteome</keyword>
<dbReference type="InterPro" id="IPR013783">
    <property type="entry name" value="Ig-like_fold"/>
</dbReference>
<keyword evidence="1" id="KW-0732">Signal</keyword>
<dbReference type="Proteomes" id="UP000629438">
    <property type="component" value="Unassembled WGS sequence"/>
</dbReference>
<dbReference type="Pfam" id="PF07686">
    <property type="entry name" value="V-set"/>
    <property type="match status" value="1"/>
</dbReference>
<evidence type="ECO:0000256" key="1">
    <source>
        <dbReference type="SAM" id="SignalP"/>
    </source>
</evidence>
<dbReference type="EMBL" id="WAAG01026119">
    <property type="protein sequence ID" value="NWH99586.1"/>
    <property type="molecule type" value="Genomic_DNA"/>
</dbReference>
<dbReference type="InterPro" id="IPR036179">
    <property type="entry name" value="Ig-like_dom_sf"/>
</dbReference>
<feature type="non-terminal residue" evidence="3">
    <location>
        <position position="1"/>
    </location>
</feature>
<sequence length="92" mass="10643">LWLVLFVLAAILSSGAATLEQHPRELTVQEGNEITFQCSMERHDVSMNYIYWYRQRPLGSPKFIYREGDIYGEGFQEHFVGSVESSRTTLQI</sequence>
<feature type="domain" description="Immunoglobulin V-set" evidence="2">
    <location>
        <begin position="21"/>
        <end position="82"/>
    </location>
</feature>
<accession>A0A850YYZ0</accession>
<dbReference type="InterPro" id="IPR050150">
    <property type="entry name" value="IgV_Light_Chain"/>
</dbReference>